<keyword evidence="2" id="KW-1185">Reference proteome</keyword>
<dbReference type="InterPro" id="IPR012440">
    <property type="entry name" value="DUF1641"/>
</dbReference>
<evidence type="ECO:0000313" key="2">
    <source>
        <dbReference type="Proteomes" id="UP000193404"/>
    </source>
</evidence>
<dbReference type="KEGG" id="aman:B6F84_11965"/>
<sequence length="264" mass="29534">MSEQDPLEVLLKPENLDKLTKLADALPTIEKLTEKIVDMDKKGQVDFMLNLLDQTMSILDAVQKADLVNTLISFGMDQLPKIQAVWPIIEKLTSDRTLNLLQKIDLDATFNALEAMTPVLQKMTSDKAIKLMQQLDIESLLNTMEASMPLLKKLTDEKVVKTFTQLDIDSMINMMGKLSELQRSGALDRMIKLMDIMSDAQLMDTMTAMMEKMAKAIKIWSADLPNVKPVGTMGLLRMTSDKDTAYALGIMTSLLKATGKAFKE</sequence>
<organism evidence="1 2">
    <name type="scientific">Acidianus manzaensis</name>
    <dbReference type="NCBI Taxonomy" id="282676"/>
    <lineage>
        <taxon>Archaea</taxon>
        <taxon>Thermoproteota</taxon>
        <taxon>Thermoprotei</taxon>
        <taxon>Sulfolobales</taxon>
        <taxon>Sulfolobaceae</taxon>
        <taxon>Acidianus</taxon>
    </lineage>
</organism>
<name>A0A1W6K2C1_9CREN</name>
<dbReference type="EMBL" id="CP020477">
    <property type="protein sequence ID" value="ARM76659.1"/>
    <property type="molecule type" value="Genomic_DNA"/>
</dbReference>
<dbReference type="AlphaFoldDB" id="A0A1W6K2C1"/>
<dbReference type="Pfam" id="PF07849">
    <property type="entry name" value="DUF1641"/>
    <property type="match status" value="1"/>
</dbReference>
<proteinExistence type="predicted"/>
<evidence type="ECO:0000313" key="1">
    <source>
        <dbReference type="EMBL" id="ARM76659.1"/>
    </source>
</evidence>
<dbReference type="STRING" id="282676.B6F84_11965"/>
<gene>
    <name evidence="1" type="ORF">B6F84_11965</name>
</gene>
<protein>
    <recommendedName>
        <fullName evidence="3">DUF1641 domain-containing protein</fullName>
    </recommendedName>
</protein>
<dbReference type="Proteomes" id="UP000193404">
    <property type="component" value="Chromosome"/>
</dbReference>
<reference evidence="1 2" key="1">
    <citation type="submission" date="2017-03" db="EMBL/GenBank/DDBJ databases">
        <title>Sulfur activation and transportation mechanism of thermophilic Archaea Acidianus manzaensis YN-25.</title>
        <authorList>
            <person name="Ma Y."/>
            <person name="Yang Y."/>
            <person name="Xia J."/>
        </authorList>
    </citation>
    <scope>NUCLEOTIDE SEQUENCE [LARGE SCALE GENOMIC DNA]</scope>
    <source>
        <strain evidence="1 2">YN-25</strain>
    </source>
</reference>
<evidence type="ECO:0008006" key="3">
    <source>
        <dbReference type="Google" id="ProtNLM"/>
    </source>
</evidence>
<dbReference type="GeneID" id="41591651"/>
<dbReference type="OrthoDB" id="42118at2157"/>
<accession>A0A1W6K2C1</accession>
<dbReference type="RefSeq" id="WP_148692452.1">
    <property type="nucleotide sequence ID" value="NZ_CP020477.1"/>
</dbReference>